<dbReference type="GO" id="GO:0004197">
    <property type="term" value="F:cysteine-type endopeptidase activity"/>
    <property type="evidence" value="ECO:0007669"/>
    <property type="project" value="InterPro"/>
</dbReference>
<dbReference type="SUPFAM" id="SSF52129">
    <property type="entry name" value="Caspase-like"/>
    <property type="match status" value="1"/>
</dbReference>
<feature type="region of interest" description="Disordered" evidence="1">
    <location>
        <begin position="244"/>
        <end position="276"/>
    </location>
</feature>
<dbReference type="Gene3D" id="3.40.50.1460">
    <property type="match status" value="1"/>
</dbReference>
<feature type="domain" description="Peptidase C14 caspase" evidence="2">
    <location>
        <begin position="2"/>
        <end position="212"/>
    </location>
</feature>
<sequence length="455" mass="49366">MLIGTARYDSLPDLASVEDNLLSLAEVLTANEIWGLPPEHVAIVADPVTSADMLDPVVHAADEAIDTVVLYYAGHGLIDHLRGDLHLALRGSDSQRMYTAVAYAHIRDALLGSRATRRIVILDCCYSGRALGTMADPVTAAVNEASTEGTYVLAATAENQKALAPVGEPHTAFTAELLRIFQDGIAGRGPLLDLDTIYNHVRAVMRGKGRPLPQKRDRNTAGQLTLIRNRAYASHSAPVLPQQSFQATTAQRRAGPSSPPSARSRTGPGASPATSVQGLELEFHTAMVDIYKRAQKEAGYPATYFLKMVSERGGLASARKLLSAPSVSDGFTALWERNRLDLSVEAVVLQSRFASLFTDDEREQARARLEEYGYVPPDPPMTEAATMRSQLVQERDFNASYHAGGQLAAQVRCSWHGRRCDEAVVASVLVRDRGGETWHAVCRRALDTLRAGQAD</sequence>
<accession>A0A7W9G0P6</accession>
<comment type="caution">
    <text evidence="3">The sequence shown here is derived from an EMBL/GenBank/DDBJ whole genome shotgun (WGS) entry which is preliminary data.</text>
</comment>
<protein>
    <recommendedName>
        <fullName evidence="2">Peptidase C14 caspase domain-containing protein</fullName>
    </recommendedName>
</protein>
<evidence type="ECO:0000259" key="2">
    <source>
        <dbReference type="Pfam" id="PF00656"/>
    </source>
</evidence>
<dbReference type="AlphaFoldDB" id="A0A7W9G0P6"/>
<evidence type="ECO:0000313" key="3">
    <source>
        <dbReference type="EMBL" id="MBB5775043.1"/>
    </source>
</evidence>
<organism evidence="3 4">
    <name type="scientific">Nonomuraea jabiensis</name>
    <dbReference type="NCBI Taxonomy" id="882448"/>
    <lineage>
        <taxon>Bacteria</taxon>
        <taxon>Bacillati</taxon>
        <taxon>Actinomycetota</taxon>
        <taxon>Actinomycetes</taxon>
        <taxon>Streptosporangiales</taxon>
        <taxon>Streptosporangiaceae</taxon>
        <taxon>Nonomuraea</taxon>
    </lineage>
</organism>
<dbReference type="NCBIfam" id="NF047832">
    <property type="entry name" value="caspase_w_EACC1"/>
    <property type="match status" value="1"/>
</dbReference>
<evidence type="ECO:0000256" key="1">
    <source>
        <dbReference type="SAM" id="MobiDB-lite"/>
    </source>
</evidence>
<dbReference type="GO" id="GO:0006508">
    <property type="term" value="P:proteolysis"/>
    <property type="evidence" value="ECO:0007669"/>
    <property type="project" value="InterPro"/>
</dbReference>
<feature type="compositionally biased region" description="Low complexity" evidence="1">
    <location>
        <begin position="252"/>
        <end position="269"/>
    </location>
</feature>
<dbReference type="InterPro" id="IPR029030">
    <property type="entry name" value="Caspase-like_dom_sf"/>
</dbReference>
<keyword evidence="4" id="KW-1185">Reference proteome</keyword>
<dbReference type="InterPro" id="IPR011600">
    <property type="entry name" value="Pept_C14_caspase"/>
</dbReference>
<dbReference type="Pfam" id="PF00656">
    <property type="entry name" value="Peptidase_C14"/>
    <property type="match status" value="1"/>
</dbReference>
<dbReference type="EMBL" id="JACHMB010000001">
    <property type="protein sequence ID" value="MBB5775043.1"/>
    <property type="molecule type" value="Genomic_DNA"/>
</dbReference>
<reference evidence="3 4" key="1">
    <citation type="submission" date="2020-08" db="EMBL/GenBank/DDBJ databases">
        <title>Sequencing the genomes of 1000 actinobacteria strains.</title>
        <authorList>
            <person name="Klenk H.-P."/>
        </authorList>
    </citation>
    <scope>NUCLEOTIDE SEQUENCE [LARGE SCALE GENOMIC DNA]</scope>
    <source>
        <strain evidence="3 4">DSM 45507</strain>
    </source>
</reference>
<dbReference type="RefSeq" id="WP_185068791.1">
    <property type="nucleotide sequence ID" value="NZ_JACHMB010000001.1"/>
</dbReference>
<evidence type="ECO:0000313" key="4">
    <source>
        <dbReference type="Proteomes" id="UP000579153"/>
    </source>
</evidence>
<proteinExistence type="predicted"/>
<name>A0A7W9G0P6_9ACTN</name>
<dbReference type="Proteomes" id="UP000579153">
    <property type="component" value="Unassembled WGS sequence"/>
</dbReference>
<gene>
    <name evidence="3" type="ORF">HD596_001799</name>
</gene>